<keyword evidence="1" id="KW-0732">Signal</keyword>
<organism evidence="2 3">
    <name type="scientific">Knoellia flava</name>
    <dbReference type="NCBI Taxonomy" id="913969"/>
    <lineage>
        <taxon>Bacteria</taxon>
        <taxon>Bacillati</taxon>
        <taxon>Actinomycetota</taxon>
        <taxon>Actinomycetes</taxon>
        <taxon>Micrococcales</taxon>
        <taxon>Intrasporangiaceae</taxon>
        <taxon>Knoellia</taxon>
    </lineage>
</organism>
<dbReference type="EMBL" id="BMEA01000005">
    <property type="protein sequence ID" value="GGB89851.1"/>
    <property type="molecule type" value="Genomic_DNA"/>
</dbReference>
<evidence type="ECO:0000313" key="3">
    <source>
        <dbReference type="Proteomes" id="UP000628079"/>
    </source>
</evidence>
<reference evidence="2" key="1">
    <citation type="journal article" date="2014" name="Int. J. Syst. Evol. Microbiol.">
        <title>Complete genome sequence of Corynebacterium casei LMG S-19264T (=DSM 44701T), isolated from a smear-ripened cheese.</title>
        <authorList>
            <consortium name="US DOE Joint Genome Institute (JGI-PGF)"/>
            <person name="Walter F."/>
            <person name="Albersmeier A."/>
            <person name="Kalinowski J."/>
            <person name="Ruckert C."/>
        </authorList>
    </citation>
    <scope>NUCLEOTIDE SEQUENCE</scope>
    <source>
        <strain evidence="2">CGMCC 1.10749</strain>
    </source>
</reference>
<feature type="signal peptide" evidence="1">
    <location>
        <begin position="1"/>
        <end position="28"/>
    </location>
</feature>
<sequence length="751" mass="75449">MNRSLLRRASVAAVAALTLAAGAATASADDIVNNIDATIDPEAEVMPLTVGGADGTTTLRVVTTGGDGKPGCNLTGQTVLTVAVTSSDPTKATVSPNSVSFDSCSATRTITVHPVAAGSSTVTLSQTGNNTGGTFTFAPATFSVNVSPATPTNTAPSVDVTGVTSGTAYEFGSVPTAMCQVTDAEDGPSSFVATLSAVTGGPAARLGQQTASCTYKDRGGLTAVSSVTYSVVDTTAPVISLVSRLPKANDAGWNNSDVTVTWSCSDAFLDETASVSQAVRAEGEGQSATGTCTDPSGNSVSNTVSGINIDKTAPTIEATLSPDADSSTGWWNIGSGAPTVTYACGDALAGVASCTGGHTFGEGADQAHEGTAIDKAGNSARAEVSGVDVDLTAPTISAALGSASSFNPAPSGWWNKTTGAPTVTYSCDDIGSGLAAGACPAAHTFADGEDQSQSGTVHDRAGNSATAEVTNVDVDVTAPTISAALDSPSSSSPGASGWWNTTTGAPTVTYTCNDDTSGVVDCPASHTFAEGENQDHSATVYDEAGNSASNGVANVDVDLTAPGVTWVGGPADGASYYFGSVPAAGTCTATDALSGPVNDCSIAGYQTSTGTKELVATAHDVAGNTTTAQRNYTVLAWTLKGFYQPVDMNGVLNTVKNGSTVPLKFEVFSGSTELTDTSVVQSFKVTNMSCSTNVATDDIELTTSGSTVLRYDATGGQFIQNWQTPKSPGSCYLVTMTTQDGSKISANFKLK</sequence>
<accession>A0A8H9FW19</accession>
<gene>
    <name evidence="2" type="ORF">GCM10011314_32130</name>
</gene>
<evidence type="ECO:0000313" key="2">
    <source>
        <dbReference type="EMBL" id="GGB89851.1"/>
    </source>
</evidence>
<evidence type="ECO:0008006" key="4">
    <source>
        <dbReference type="Google" id="ProtNLM"/>
    </source>
</evidence>
<dbReference type="AlphaFoldDB" id="A0A8H9FW19"/>
<dbReference type="RefSeq" id="WP_035946350.1">
    <property type="nucleotide sequence ID" value="NZ_BMEA01000005.1"/>
</dbReference>
<dbReference type="NCBIfam" id="NF038114">
    <property type="entry name" value="rightmost"/>
    <property type="match status" value="1"/>
</dbReference>
<proteinExistence type="predicted"/>
<reference evidence="2" key="2">
    <citation type="submission" date="2020-09" db="EMBL/GenBank/DDBJ databases">
        <authorList>
            <person name="Sun Q."/>
            <person name="Zhou Y."/>
        </authorList>
    </citation>
    <scope>NUCLEOTIDE SEQUENCE</scope>
    <source>
        <strain evidence="2">CGMCC 1.10749</strain>
    </source>
</reference>
<protein>
    <recommendedName>
        <fullName evidence="4">Ig-like domain-containing protein</fullName>
    </recommendedName>
</protein>
<comment type="caution">
    <text evidence="2">The sequence shown here is derived from an EMBL/GenBank/DDBJ whole genome shotgun (WGS) entry which is preliminary data.</text>
</comment>
<dbReference type="Proteomes" id="UP000628079">
    <property type="component" value="Unassembled WGS sequence"/>
</dbReference>
<evidence type="ECO:0000256" key="1">
    <source>
        <dbReference type="SAM" id="SignalP"/>
    </source>
</evidence>
<name>A0A8H9FW19_9MICO</name>
<feature type="chain" id="PRO_5034287283" description="Ig-like domain-containing protein" evidence="1">
    <location>
        <begin position="29"/>
        <end position="751"/>
    </location>
</feature>